<evidence type="ECO:0000256" key="2">
    <source>
        <dbReference type="SAM" id="MobiDB-lite"/>
    </source>
</evidence>
<dbReference type="GO" id="GO:0003677">
    <property type="term" value="F:DNA binding"/>
    <property type="evidence" value="ECO:0007669"/>
    <property type="project" value="InterPro"/>
</dbReference>
<dbReference type="GO" id="GO:0006313">
    <property type="term" value="P:DNA transposition"/>
    <property type="evidence" value="ECO:0007669"/>
    <property type="project" value="InterPro"/>
</dbReference>
<accession>A0A851HXE0</accession>
<dbReference type="Gene3D" id="1.10.10.60">
    <property type="entry name" value="Homeodomain-like"/>
    <property type="match status" value="1"/>
</dbReference>
<sequence>MNNLSVTKPYQRRRRFSREFKADIVSQCQEPGASVSRISLDNGLNANMVRRWISEARHAEKAAPKTPGFVPVNLPATPSVSGSPAVPDKRSTIRIEIPRADGSVVVEWPAEQAHQCAALLRDLLG</sequence>
<gene>
    <name evidence="3" type="ORF">HLV39_08995</name>
</gene>
<proteinExistence type="inferred from homology"/>
<dbReference type="InterPro" id="IPR002514">
    <property type="entry name" value="Transposase_8"/>
</dbReference>
<dbReference type="EMBL" id="JABEVQ010000004">
    <property type="protein sequence ID" value="NWN91625.1"/>
    <property type="molecule type" value="Genomic_DNA"/>
</dbReference>
<feature type="region of interest" description="Disordered" evidence="2">
    <location>
        <begin position="64"/>
        <end position="88"/>
    </location>
</feature>
<dbReference type="AlphaFoldDB" id="A0A851HXE0"/>
<evidence type="ECO:0000313" key="3">
    <source>
        <dbReference type="EMBL" id="NWN91625.1"/>
    </source>
</evidence>
<dbReference type="InterPro" id="IPR009057">
    <property type="entry name" value="Homeodomain-like_sf"/>
</dbReference>
<comment type="caution">
    <text evidence="3">The sequence shown here is derived from an EMBL/GenBank/DDBJ whole genome shotgun (WGS) entry which is preliminary data.</text>
</comment>
<comment type="similarity">
    <text evidence="1">Belongs to the transposase 8 family.</text>
</comment>
<organism evidence="3 4">
    <name type="scientific">Marinobacter adhaerens</name>
    <dbReference type="NCBI Taxonomy" id="1033846"/>
    <lineage>
        <taxon>Bacteria</taxon>
        <taxon>Pseudomonadati</taxon>
        <taxon>Pseudomonadota</taxon>
        <taxon>Gammaproteobacteria</taxon>
        <taxon>Pseudomonadales</taxon>
        <taxon>Marinobacteraceae</taxon>
        <taxon>Marinobacter</taxon>
    </lineage>
</organism>
<dbReference type="Proteomes" id="UP000536442">
    <property type="component" value="Unassembled WGS sequence"/>
</dbReference>
<dbReference type="Pfam" id="PF01527">
    <property type="entry name" value="HTH_Tnp_1"/>
    <property type="match status" value="1"/>
</dbReference>
<dbReference type="NCBIfam" id="NF047595">
    <property type="entry name" value="IS66_ISRel24_TnpA"/>
    <property type="match status" value="1"/>
</dbReference>
<evidence type="ECO:0000313" key="4">
    <source>
        <dbReference type="Proteomes" id="UP000536442"/>
    </source>
</evidence>
<evidence type="ECO:0000256" key="1">
    <source>
        <dbReference type="ARBA" id="ARBA00009964"/>
    </source>
</evidence>
<reference evidence="3 4" key="1">
    <citation type="submission" date="2020-03" db="EMBL/GenBank/DDBJ databases">
        <title>Metagenomic, metatranscriptomic, and metabolomic analyses revealed the key microbes and metabolic features during the fermentation of ganjang, Korean traditional soy sauce.</title>
        <authorList>
            <person name="Chun B.H."/>
            <person name="Jeon C.O."/>
        </authorList>
    </citation>
    <scope>NUCLEOTIDE SEQUENCE [LARGE SCALE GENOMIC DNA]</scope>
    <source>
        <strain evidence="3 4">KG14</strain>
    </source>
</reference>
<name>A0A851HXE0_9GAMM</name>
<dbReference type="GO" id="GO:0004803">
    <property type="term" value="F:transposase activity"/>
    <property type="evidence" value="ECO:0007669"/>
    <property type="project" value="InterPro"/>
</dbReference>
<protein>
    <submittedName>
        <fullName evidence="3">Transposase</fullName>
    </submittedName>
</protein>
<dbReference type="SUPFAM" id="SSF46689">
    <property type="entry name" value="Homeodomain-like"/>
    <property type="match status" value="1"/>
</dbReference>
<keyword evidence="4" id="KW-1185">Reference proteome</keyword>